<dbReference type="Gene3D" id="2.40.33.20">
    <property type="entry name" value="PK beta-barrel domain-like"/>
    <property type="match status" value="1"/>
</dbReference>
<dbReference type="InterPro" id="IPR011037">
    <property type="entry name" value="Pyrv_Knase-like_insert_dom_sf"/>
</dbReference>
<dbReference type="Proteomes" id="UP001179280">
    <property type="component" value="Unassembled WGS sequence"/>
</dbReference>
<dbReference type="EMBL" id="JAFBCV010000005">
    <property type="protein sequence ID" value="MBM7838750.1"/>
    <property type="molecule type" value="Genomic_DNA"/>
</dbReference>
<evidence type="ECO:0000313" key="2">
    <source>
        <dbReference type="EMBL" id="MBM7838750.1"/>
    </source>
</evidence>
<organism evidence="2 3">
    <name type="scientific">Shouchella xiaoxiensis</name>
    <dbReference type="NCBI Taxonomy" id="766895"/>
    <lineage>
        <taxon>Bacteria</taxon>
        <taxon>Bacillati</taxon>
        <taxon>Bacillota</taxon>
        <taxon>Bacilli</taxon>
        <taxon>Bacillales</taxon>
        <taxon>Bacillaceae</taxon>
        <taxon>Shouchella</taxon>
    </lineage>
</organism>
<dbReference type="PANTHER" id="PTHR30212">
    <property type="entry name" value="PROTEIN YIIM"/>
    <property type="match status" value="1"/>
</dbReference>
<proteinExistence type="predicted"/>
<dbReference type="RefSeq" id="WP_054794089.1">
    <property type="nucleotide sequence ID" value="NZ_JAFBCV010000005.1"/>
</dbReference>
<reference evidence="2" key="1">
    <citation type="submission" date="2021-01" db="EMBL/GenBank/DDBJ databases">
        <title>Genomic Encyclopedia of Type Strains, Phase IV (KMG-IV): sequencing the most valuable type-strain genomes for metagenomic binning, comparative biology and taxonomic classification.</title>
        <authorList>
            <person name="Goeker M."/>
        </authorList>
    </citation>
    <scope>NUCLEOTIDE SEQUENCE</scope>
    <source>
        <strain evidence="2">DSM 21943</strain>
    </source>
</reference>
<dbReference type="InterPro" id="IPR052353">
    <property type="entry name" value="Benzoxazolinone_Detox_Enz"/>
</dbReference>
<dbReference type="Pfam" id="PF03473">
    <property type="entry name" value="MOSC"/>
    <property type="match status" value="1"/>
</dbReference>
<accession>A0ABS2ST95</accession>
<evidence type="ECO:0000259" key="1">
    <source>
        <dbReference type="PROSITE" id="PS51340"/>
    </source>
</evidence>
<dbReference type="PROSITE" id="PS51340">
    <property type="entry name" value="MOSC"/>
    <property type="match status" value="1"/>
</dbReference>
<evidence type="ECO:0000313" key="3">
    <source>
        <dbReference type="Proteomes" id="UP001179280"/>
    </source>
</evidence>
<protein>
    <submittedName>
        <fullName evidence="2">MOSC domain-containing protein YiiM</fullName>
    </submittedName>
</protein>
<comment type="caution">
    <text evidence="2">The sequence shown here is derived from an EMBL/GenBank/DDBJ whole genome shotgun (WGS) entry which is preliminary data.</text>
</comment>
<sequence>MNNEPTIHRLAVGKPKKLSYGAGKTMETGIGKTSVKEAYLLKEGFENDGVADKKNHGGLERAVCFYPYEHYDKWEKELGKPLPLPAFGENITISNMLEKDVYIGDIYQVGQTVIQITQGRVPCSTIDRYVEANTLLKRVIETGLTGYLAKVIEEGKIEDTSMIKLIQRNKESISILACNKTYFENKDLKAMYKILSVDALSLEWKNRIEKRILHLERPARNNN</sequence>
<keyword evidence="3" id="KW-1185">Reference proteome</keyword>
<feature type="domain" description="MOSC" evidence="1">
    <location>
        <begin position="32"/>
        <end position="166"/>
    </location>
</feature>
<dbReference type="PANTHER" id="PTHR30212:SF2">
    <property type="entry name" value="PROTEIN YIIM"/>
    <property type="match status" value="1"/>
</dbReference>
<gene>
    <name evidence="2" type="ORF">JOC54_002009</name>
</gene>
<name>A0ABS2ST95_9BACI</name>
<dbReference type="SUPFAM" id="SSF50800">
    <property type="entry name" value="PK beta-barrel domain-like"/>
    <property type="match status" value="1"/>
</dbReference>
<dbReference type="InterPro" id="IPR005302">
    <property type="entry name" value="MoCF_Sase_C"/>
</dbReference>